<evidence type="ECO:0000313" key="6">
    <source>
        <dbReference type="EMBL" id="CAB5021488.1"/>
    </source>
</evidence>
<dbReference type="EMBL" id="CAFBIX010000036">
    <property type="protein sequence ID" value="CAB4848926.1"/>
    <property type="molecule type" value="Genomic_DNA"/>
</dbReference>
<evidence type="ECO:0000313" key="1">
    <source>
        <dbReference type="EMBL" id="CAB4336193.1"/>
    </source>
</evidence>
<dbReference type="EMBL" id="CAFBPK010000014">
    <property type="protein sequence ID" value="CAB5021488.1"/>
    <property type="molecule type" value="Genomic_DNA"/>
</dbReference>
<dbReference type="EMBL" id="CAESAI010000010">
    <property type="protein sequence ID" value="CAB4336193.1"/>
    <property type="molecule type" value="Genomic_DNA"/>
</dbReference>
<evidence type="ECO:0000313" key="5">
    <source>
        <dbReference type="EMBL" id="CAB4848926.1"/>
    </source>
</evidence>
<evidence type="ECO:0000313" key="3">
    <source>
        <dbReference type="EMBL" id="CAB4718448.1"/>
    </source>
</evidence>
<gene>
    <name evidence="3" type="ORF">UFOPK2648_01288</name>
    <name evidence="4" type="ORF">UFOPK3037_00733</name>
    <name evidence="5" type="ORF">UFOPK3278_00920</name>
    <name evidence="1" type="ORF">UFOPK3406_00608</name>
    <name evidence="2" type="ORF">UFOPK3925_00994</name>
    <name evidence="6" type="ORF">UFOPK4097_00964</name>
</gene>
<dbReference type="AlphaFoldDB" id="A0A6J6RAF2"/>
<dbReference type="Gene3D" id="3.40.50.300">
    <property type="entry name" value="P-loop containing nucleotide triphosphate hydrolases"/>
    <property type="match status" value="1"/>
</dbReference>
<dbReference type="InterPro" id="IPR027417">
    <property type="entry name" value="P-loop_NTPase"/>
</dbReference>
<evidence type="ECO:0000313" key="4">
    <source>
        <dbReference type="EMBL" id="CAB4802589.1"/>
    </source>
</evidence>
<reference evidence="3" key="1">
    <citation type="submission" date="2020-05" db="EMBL/GenBank/DDBJ databases">
        <authorList>
            <person name="Chiriac C."/>
            <person name="Salcher M."/>
            <person name="Ghai R."/>
            <person name="Kavagutti S V."/>
        </authorList>
    </citation>
    <scope>NUCLEOTIDE SEQUENCE</scope>
</reference>
<dbReference type="SUPFAM" id="SSF52540">
    <property type="entry name" value="P-loop containing nucleoside triphosphate hydrolases"/>
    <property type="match status" value="1"/>
</dbReference>
<accession>A0A6J6RAF2</accession>
<name>A0A6J6RAF2_9ZZZZ</name>
<organism evidence="3">
    <name type="scientific">freshwater metagenome</name>
    <dbReference type="NCBI Taxonomy" id="449393"/>
    <lineage>
        <taxon>unclassified sequences</taxon>
        <taxon>metagenomes</taxon>
        <taxon>ecological metagenomes</taxon>
    </lineage>
</organism>
<sequence length="406" mass="45063">MKNLIVALGLVDWESQFVSGLGHPMFGLTVQRRCVDGIDIRAAIQVVECQGVIVTDTTPRIDHDLLIELGDIPLIAITQDQDYWKEFGATHCIALDLNNPVSALKLVAEFFRGEVQAPKPETIAHGLHIAIAGFGGSCGRSFTVKELSWQFSQLGGKSVMVDGDTYGPTLDQELGYDLGFNGLLDMCRTLEKKTVLAHSDFEIIPEVAPRLWLIPGLPRTSRWTDLRIPALRELWLRAKQNYDFVISDIGPILEAEHGLTHETSLPRRHATSLTALESARVTVICARADAVGLARLVRGYLEFHELFSKSDVYVMLWGVTSESHARDVSNAVTRHTGIESVTTVPLDWDASRKALDSTSFIGKQNPKHEITKQFEKLAKIIADQHEVSNQITSITKPRKKLLKRAA</sequence>
<dbReference type="EMBL" id="CAFAAO010000008">
    <property type="protein sequence ID" value="CAB4802589.1"/>
    <property type="molecule type" value="Genomic_DNA"/>
</dbReference>
<dbReference type="EMBL" id="CAEZYC010000103">
    <property type="protein sequence ID" value="CAB4718448.1"/>
    <property type="molecule type" value="Genomic_DNA"/>
</dbReference>
<evidence type="ECO:0000313" key="2">
    <source>
        <dbReference type="EMBL" id="CAB4341075.1"/>
    </source>
</evidence>
<dbReference type="EMBL" id="CAESAD010000006">
    <property type="protein sequence ID" value="CAB4341075.1"/>
    <property type="molecule type" value="Genomic_DNA"/>
</dbReference>
<proteinExistence type="predicted"/>
<protein>
    <submittedName>
        <fullName evidence="3">Unannotated protein</fullName>
    </submittedName>
</protein>